<dbReference type="Proteomes" id="UP000263833">
    <property type="component" value="Unassembled WGS sequence"/>
</dbReference>
<organism evidence="1 2">
    <name type="scientific">Sphingorhabdus pulchriflava</name>
    <dbReference type="NCBI Taxonomy" id="2292257"/>
    <lineage>
        <taxon>Bacteria</taxon>
        <taxon>Pseudomonadati</taxon>
        <taxon>Pseudomonadota</taxon>
        <taxon>Alphaproteobacteria</taxon>
        <taxon>Sphingomonadales</taxon>
        <taxon>Sphingomonadaceae</taxon>
        <taxon>Sphingorhabdus</taxon>
    </lineage>
</organism>
<dbReference type="AlphaFoldDB" id="A0A371BHM6"/>
<evidence type="ECO:0000313" key="1">
    <source>
        <dbReference type="EMBL" id="RDV07099.1"/>
    </source>
</evidence>
<sequence length="174" mass="19036">MPTANSNVFSLNFADHVTGGNRLPEIAQAFLKFAALLVKQLGPDRVIWTPGNLLVDPGYFAEAVNDYAEGGAFPVLATIQLIWSPEKDGLHTEGLEWFSGQEVHCDVVKGSEQIWLRRIVRLVHDIATNGPLTTDETVADLDGHQQVLLTLKDEARVVHARIGSEMDISSTGSF</sequence>
<gene>
    <name evidence="1" type="ORF">DXH95_06880</name>
</gene>
<dbReference type="EMBL" id="QRGP01000001">
    <property type="protein sequence ID" value="RDV07099.1"/>
    <property type="molecule type" value="Genomic_DNA"/>
</dbReference>
<comment type="caution">
    <text evidence="1">The sequence shown here is derived from an EMBL/GenBank/DDBJ whole genome shotgun (WGS) entry which is preliminary data.</text>
</comment>
<proteinExistence type="predicted"/>
<protein>
    <recommendedName>
        <fullName evidence="3">DUF4261 domain-containing protein</fullName>
    </recommendedName>
</protein>
<reference evidence="2" key="1">
    <citation type="submission" date="2018-08" db="EMBL/GenBank/DDBJ databases">
        <authorList>
            <person name="Kim S.-J."/>
            <person name="Jung G.-Y."/>
        </authorList>
    </citation>
    <scope>NUCLEOTIDE SEQUENCE [LARGE SCALE GENOMIC DNA]</scope>
    <source>
        <strain evidence="2">GY_G</strain>
    </source>
</reference>
<evidence type="ECO:0008006" key="3">
    <source>
        <dbReference type="Google" id="ProtNLM"/>
    </source>
</evidence>
<name>A0A371BHM6_9SPHN</name>
<accession>A0A371BHM6</accession>
<evidence type="ECO:0000313" key="2">
    <source>
        <dbReference type="Proteomes" id="UP000263833"/>
    </source>
</evidence>
<keyword evidence="2" id="KW-1185">Reference proteome</keyword>